<dbReference type="Proteomes" id="UP000054279">
    <property type="component" value="Unassembled WGS sequence"/>
</dbReference>
<keyword evidence="6" id="KW-1185">Reference proteome</keyword>
<gene>
    <name evidence="5" type="ORF">M422DRAFT_276639</name>
</gene>
<feature type="domain" description="WSC" evidence="4">
    <location>
        <begin position="292"/>
        <end position="386"/>
    </location>
</feature>
<dbReference type="InterPro" id="IPR011043">
    <property type="entry name" value="Gal_Oxase/kelch_b-propeller"/>
</dbReference>
<feature type="chain" id="PRO_5002220187" evidence="3">
    <location>
        <begin position="25"/>
        <end position="1013"/>
    </location>
</feature>
<name>A0A0C9T280_SPHS4</name>
<dbReference type="Gene3D" id="2.60.40.10">
    <property type="entry name" value="Immunoglobulins"/>
    <property type="match status" value="1"/>
</dbReference>
<sequence length="1013" mass="107662">MSPLYSLAGLLPSFLLLLPTPTLSYSYPRSHHDIAPRSHHDIARATTIPDKLPGNWTLQGCFTDNPGGRTLQGSTFTDTVHMTQEACTEFCDQGNFVFSGVEFGQECYCGNVTLNNGANTTFSDCNMACTGNATETCGGPSRLTFFWDGRQPAAPPATLPTFNQWKFLGCFNDSVNARTLGVNFGLAGPTTVQNCLTTCQDSGYPLGGLEFADECYCDTKLENFGAIVTDGRCNMPCAGNSTELCGGPNGLTLYNFTGVLTVPPTPPTNNPGGGGTAPGPPPPPVSKGLPGTWAYVGCYVDDAFGRIFTTEIPDDPTMTVEKCINTCIGQNFTVAGIEFSVQCFCGNELVNGAVLSTDQNDCNMLCGGNSSEACGAGNRLSVYSTSKNVTALPVPVVQTTNLPGNWSYVGCLAEPDGGRVFPYQTISTNTSAATCLELCASFGYPAAGMEFGDECWCGDPSDITTNGGTTAPETDCDIPCSGDLIHLCGGESKLQLYEWKGNLSVWHTPAVTGWYEFLIGGLTVPLIATLGKNNKVTFLEKAGTGPPNNTGAYELDLSLTSQSNLAWREMHVKTDVFCSGSVILPDKGARQLNVGGWSVDSTFGVRLYLPSGSPGVNGTTDWEENVDVLSLQQGRWYPGSMLLPNGSIIVVGGENGSNGFPIPTLEVLPTTPGGNTTVILEFLAQTDPNNLYPFLFVMPHGGVFIIYYNEARILDEQTFATVKQFPTIPGAVTGGGGGRTYPLEGTAVILPQHAPYTDELTILVCGGSTPGAGLALDNCVSIEPESANPTWTLERMPFKRVMTCMTALPDGTYMILNGAQQGVAGFGLGVDPIMTALLYDPTLPIGQRISILNTTIVARMYHSEAILLQDGRVLVSGSDPNPDTPGVPLPEEYRIEVYVPPYLAQGQKQPTFNISESQSDWSYGQTYQITNVKTFMGKGTKISLLAAVASTHGNSFGQRTLFPAFTCSGTTCTITAPPNNHVAPPAWYQLFVLDGNTPSLSQWVRIGGDPAGL</sequence>
<dbReference type="Pfam" id="PF01822">
    <property type="entry name" value="WSC"/>
    <property type="match status" value="4"/>
</dbReference>
<dbReference type="InterPro" id="IPR013783">
    <property type="entry name" value="Ig-like_fold"/>
</dbReference>
<keyword evidence="1 3" id="KW-0732">Signal</keyword>
<feature type="signal peptide" evidence="3">
    <location>
        <begin position="1"/>
        <end position="24"/>
    </location>
</feature>
<feature type="non-terminal residue" evidence="5">
    <location>
        <position position="1"/>
    </location>
</feature>
<organism evidence="5 6">
    <name type="scientific">Sphaerobolus stellatus (strain SS14)</name>
    <dbReference type="NCBI Taxonomy" id="990650"/>
    <lineage>
        <taxon>Eukaryota</taxon>
        <taxon>Fungi</taxon>
        <taxon>Dikarya</taxon>
        <taxon>Basidiomycota</taxon>
        <taxon>Agaricomycotina</taxon>
        <taxon>Agaricomycetes</taxon>
        <taxon>Phallomycetidae</taxon>
        <taxon>Geastrales</taxon>
        <taxon>Sphaerobolaceae</taxon>
        <taxon>Sphaerobolus</taxon>
    </lineage>
</organism>
<proteinExistence type="predicted"/>
<dbReference type="PANTHER" id="PTHR32208">
    <property type="entry name" value="SECRETED PROTEIN-RELATED"/>
    <property type="match status" value="1"/>
</dbReference>
<dbReference type="Pfam" id="PF09118">
    <property type="entry name" value="GO-like_E_set"/>
    <property type="match status" value="1"/>
</dbReference>
<accession>A0A0C9T280</accession>
<evidence type="ECO:0000256" key="2">
    <source>
        <dbReference type="SAM" id="MobiDB-lite"/>
    </source>
</evidence>
<dbReference type="EMBL" id="KN837897">
    <property type="protein sequence ID" value="KIJ22878.1"/>
    <property type="molecule type" value="Genomic_DNA"/>
</dbReference>
<feature type="domain" description="WSC" evidence="4">
    <location>
        <begin position="55"/>
        <end position="149"/>
    </location>
</feature>
<dbReference type="CDD" id="cd02851">
    <property type="entry name" value="E_set_GO_C"/>
    <property type="match status" value="1"/>
</dbReference>
<feature type="region of interest" description="Disordered" evidence="2">
    <location>
        <begin position="264"/>
        <end position="286"/>
    </location>
</feature>
<reference evidence="5 6" key="1">
    <citation type="submission" date="2014-06" db="EMBL/GenBank/DDBJ databases">
        <title>Evolutionary Origins and Diversification of the Mycorrhizal Mutualists.</title>
        <authorList>
            <consortium name="DOE Joint Genome Institute"/>
            <consortium name="Mycorrhizal Genomics Consortium"/>
            <person name="Kohler A."/>
            <person name="Kuo A."/>
            <person name="Nagy L.G."/>
            <person name="Floudas D."/>
            <person name="Copeland A."/>
            <person name="Barry K.W."/>
            <person name="Cichocki N."/>
            <person name="Veneault-Fourrey C."/>
            <person name="LaButti K."/>
            <person name="Lindquist E.A."/>
            <person name="Lipzen A."/>
            <person name="Lundell T."/>
            <person name="Morin E."/>
            <person name="Murat C."/>
            <person name="Riley R."/>
            <person name="Ohm R."/>
            <person name="Sun H."/>
            <person name="Tunlid A."/>
            <person name="Henrissat B."/>
            <person name="Grigoriev I.V."/>
            <person name="Hibbett D.S."/>
            <person name="Martin F."/>
        </authorList>
    </citation>
    <scope>NUCLEOTIDE SEQUENCE [LARGE SCALE GENOMIC DNA]</scope>
    <source>
        <strain evidence="5 6">SS14</strain>
    </source>
</reference>
<feature type="domain" description="WSC" evidence="4">
    <location>
        <begin position="405"/>
        <end position="500"/>
    </location>
</feature>
<dbReference type="PANTHER" id="PTHR32208:SF105">
    <property type="entry name" value="COPPER RADICAL OXIDASE"/>
    <property type="match status" value="1"/>
</dbReference>
<dbReference type="PROSITE" id="PS51212">
    <property type="entry name" value="WSC"/>
    <property type="match status" value="4"/>
</dbReference>
<dbReference type="AlphaFoldDB" id="A0A0C9T280"/>
<dbReference type="SMART" id="SM00321">
    <property type="entry name" value="WSC"/>
    <property type="match status" value="4"/>
</dbReference>
<dbReference type="InterPro" id="IPR009880">
    <property type="entry name" value="Glyoxal_oxidase_N"/>
</dbReference>
<dbReference type="SUPFAM" id="SSF81296">
    <property type="entry name" value="E set domains"/>
    <property type="match status" value="1"/>
</dbReference>
<dbReference type="InterPro" id="IPR014756">
    <property type="entry name" value="Ig_E-set"/>
</dbReference>
<feature type="domain" description="WSC" evidence="4">
    <location>
        <begin position="164"/>
        <end position="257"/>
    </location>
</feature>
<evidence type="ECO:0000256" key="3">
    <source>
        <dbReference type="SAM" id="SignalP"/>
    </source>
</evidence>
<dbReference type="Gene3D" id="2.130.10.80">
    <property type="entry name" value="Galactose oxidase/kelch, beta-propeller"/>
    <property type="match status" value="1"/>
</dbReference>
<dbReference type="InterPro" id="IPR002889">
    <property type="entry name" value="WSC_carb-bd"/>
</dbReference>
<evidence type="ECO:0000313" key="5">
    <source>
        <dbReference type="EMBL" id="KIJ22878.1"/>
    </source>
</evidence>
<dbReference type="OrthoDB" id="2019572at2759"/>
<dbReference type="HOGENOM" id="CLU_003527_0_0_1"/>
<dbReference type="Pfam" id="PF07250">
    <property type="entry name" value="Glyoxal_oxid_N"/>
    <property type="match status" value="1"/>
</dbReference>
<dbReference type="InterPro" id="IPR037293">
    <property type="entry name" value="Gal_Oxidase_central_sf"/>
</dbReference>
<evidence type="ECO:0000313" key="6">
    <source>
        <dbReference type="Proteomes" id="UP000054279"/>
    </source>
</evidence>
<evidence type="ECO:0000259" key="4">
    <source>
        <dbReference type="PROSITE" id="PS51212"/>
    </source>
</evidence>
<dbReference type="InterPro" id="IPR015202">
    <property type="entry name" value="GO-like_E_set"/>
</dbReference>
<dbReference type="SUPFAM" id="SSF50965">
    <property type="entry name" value="Galactose oxidase, central domain"/>
    <property type="match status" value="1"/>
</dbReference>
<evidence type="ECO:0000256" key="1">
    <source>
        <dbReference type="ARBA" id="ARBA00022729"/>
    </source>
</evidence>
<protein>
    <submittedName>
        <fullName evidence="5">Copper radical oxidase</fullName>
    </submittedName>
</protein>